<dbReference type="GO" id="GO:0008270">
    <property type="term" value="F:zinc ion binding"/>
    <property type="evidence" value="ECO:0007669"/>
    <property type="project" value="UniProtKB-KW"/>
</dbReference>
<keyword evidence="7" id="KW-1185">Reference proteome</keyword>
<protein>
    <submittedName>
        <fullName evidence="6">Uncharacterized protein</fullName>
    </submittedName>
</protein>
<evidence type="ECO:0000259" key="4">
    <source>
        <dbReference type="PROSITE" id="PS50006"/>
    </source>
</evidence>
<dbReference type="PROSITE" id="PS51292">
    <property type="entry name" value="ZF_RING_CH"/>
    <property type="match status" value="1"/>
</dbReference>
<dbReference type="CDD" id="cd00060">
    <property type="entry name" value="FHA"/>
    <property type="match status" value="1"/>
</dbReference>
<dbReference type="Pfam" id="PF12906">
    <property type="entry name" value="RINGv"/>
    <property type="match status" value="1"/>
</dbReference>
<dbReference type="Proteomes" id="UP000688137">
    <property type="component" value="Unassembled WGS sequence"/>
</dbReference>
<comment type="caution">
    <text evidence="6">The sequence shown here is derived from an EMBL/GenBank/DDBJ whole genome shotgun (WGS) entry which is preliminary data.</text>
</comment>
<evidence type="ECO:0000259" key="5">
    <source>
        <dbReference type="PROSITE" id="PS51292"/>
    </source>
</evidence>
<dbReference type="AlphaFoldDB" id="A0A8S1PB98"/>
<evidence type="ECO:0000256" key="2">
    <source>
        <dbReference type="ARBA" id="ARBA00022771"/>
    </source>
</evidence>
<dbReference type="CDD" id="cd16495">
    <property type="entry name" value="RING_CH-C4HC3_MARCH"/>
    <property type="match status" value="1"/>
</dbReference>
<proteinExistence type="predicted"/>
<keyword evidence="1" id="KW-0479">Metal-binding</keyword>
<dbReference type="Pfam" id="PF00498">
    <property type="entry name" value="FHA"/>
    <property type="match status" value="1"/>
</dbReference>
<evidence type="ECO:0000313" key="7">
    <source>
        <dbReference type="Proteomes" id="UP000688137"/>
    </source>
</evidence>
<feature type="domain" description="RING-CH-type" evidence="5">
    <location>
        <begin position="234"/>
        <end position="310"/>
    </location>
</feature>
<name>A0A8S1PB98_PARPR</name>
<dbReference type="EMBL" id="CAJJDM010000115">
    <property type="protein sequence ID" value="CAD8100467.1"/>
    <property type="molecule type" value="Genomic_DNA"/>
</dbReference>
<dbReference type="InterPro" id="IPR000253">
    <property type="entry name" value="FHA_dom"/>
</dbReference>
<dbReference type="PANTHER" id="PTHR46210">
    <property type="entry name" value="FHA DOMAIN-CONTAINING PROTEIN"/>
    <property type="match status" value="1"/>
</dbReference>
<feature type="domain" description="FHA" evidence="4">
    <location>
        <begin position="364"/>
        <end position="408"/>
    </location>
</feature>
<dbReference type="PROSITE" id="PS50006">
    <property type="entry name" value="FHA_DOMAIN"/>
    <property type="match status" value="1"/>
</dbReference>
<dbReference type="PANTHER" id="PTHR46210:SF1">
    <property type="entry name" value="FHA DOMAIN-CONTAINING PROTEIN"/>
    <property type="match status" value="1"/>
</dbReference>
<evidence type="ECO:0000256" key="1">
    <source>
        <dbReference type="ARBA" id="ARBA00022723"/>
    </source>
</evidence>
<accession>A0A8S1PB98</accession>
<keyword evidence="2" id="KW-0863">Zinc-finger</keyword>
<evidence type="ECO:0000313" key="6">
    <source>
        <dbReference type="EMBL" id="CAD8100467.1"/>
    </source>
</evidence>
<keyword evidence="3" id="KW-0862">Zinc</keyword>
<dbReference type="InterPro" id="IPR011016">
    <property type="entry name" value="Znf_RING-CH"/>
</dbReference>
<dbReference type="SMART" id="SM00744">
    <property type="entry name" value="RINGv"/>
    <property type="match status" value="1"/>
</dbReference>
<evidence type="ECO:0000256" key="3">
    <source>
        <dbReference type="ARBA" id="ARBA00022833"/>
    </source>
</evidence>
<organism evidence="6 7">
    <name type="scientific">Paramecium primaurelia</name>
    <dbReference type="NCBI Taxonomy" id="5886"/>
    <lineage>
        <taxon>Eukaryota</taxon>
        <taxon>Sar</taxon>
        <taxon>Alveolata</taxon>
        <taxon>Ciliophora</taxon>
        <taxon>Intramacronucleata</taxon>
        <taxon>Oligohymenophorea</taxon>
        <taxon>Peniculida</taxon>
        <taxon>Parameciidae</taxon>
        <taxon>Paramecium</taxon>
    </lineage>
</organism>
<gene>
    <name evidence="6" type="ORF">PPRIM_AZ9-3.1.T1120130</name>
</gene>
<reference evidence="6" key="1">
    <citation type="submission" date="2021-01" db="EMBL/GenBank/DDBJ databases">
        <authorList>
            <consortium name="Genoscope - CEA"/>
            <person name="William W."/>
        </authorList>
    </citation>
    <scope>NUCLEOTIDE SEQUENCE</scope>
</reference>
<sequence length="457" mass="52929">MGNCQNCLVQEEEQVEIQLNNHTEEEVQAPPYTQQPPLLNLDVKTWQKDSYSLYDYENSTFIHCQQIPINGTSYLTCKANKVLYNEGSYSKNNENIEETLLLPLEYENETFQLLNLRFNKRLQTQELVDDYSKEEGDKLLSENQTIHADFQMSFNIQKLRTNTNRQMVCEMTKGSKIWLVTRSIQTASINEGLVLKVGDVIKLGRVKLIIKEIQLHREANQDLLEESSICSVEDKNEFSKQCRICLSTGESLLNPLIDPCKCIGSTKYVHINCLLRWIQQSSHFNSNAYCTRFIWKSLECEICKSVYPPIFERNGKSFNLIELSKPKDKPYIIMEFQQKKQHDNPQSNDSNGLYIVNFGTKKELKIGRNHEVEISIADISVSREHAHIKLVDNKIILSDKRSKFGTLVLLQKNITFTPQLSGLELQIKRTLVKLNNSQISQTNQKQKDFELYLGRNE</sequence>